<reference evidence="2" key="1">
    <citation type="journal article" date="2020" name="Nature">
        <title>Giant virus diversity and host interactions through global metagenomics.</title>
        <authorList>
            <person name="Schulz F."/>
            <person name="Roux S."/>
            <person name="Paez-Espino D."/>
            <person name="Jungbluth S."/>
            <person name="Walsh D.A."/>
            <person name="Denef V.J."/>
            <person name="McMahon K.D."/>
            <person name="Konstantinidis K.T."/>
            <person name="Eloe-Fadrosh E.A."/>
            <person name="Kyrpides N.C."/>
            <person name="Woyke T."/>
        </authorList>
    </citation>
    <scope>NUCLEOTIDE SEQUENCE</scope>
    <source>
        <strain evidence="2">GVMAG-M-3300020185-33</strain>
    </source>
</reference>
<dbReference type="SUPFAM" id="SSF56112">
    <property type="entry name" value="Protein kinase-like (PK-like)"/>
    <property type="match status" value="1"/>
</dbReference>
<dbReference type="PROSITE" id="PS50011">
    <property type="entry name" value="PROTEIN_KINASE_DOM"/>
    <property type="match status" value="1"/>
</dbReference>
<dbReference type="PANTHER" id="PTHR44167">
    <property type="entry name" value="OVARIAN-SPECIFIC SERINE/THREONINE-PROTEIN KINASE LOK-RELATED"/>
    <property type="match status" value="1"/>
</dbReference>
<dbReference type="GO" id="GO:0005524">
    <property type="term" value="F:ATP binding"/>
    <property type="evidence" value="ECO:0007669"/>
    <property type="project" value="InterPro"/>
</dbReference>
<protein>
    <recommendedName>
        <fullName evidence="1">Protein kinase domain-containing protein</fullName>
    </recommendedName>
</protein>
<proteinExistence type="predicted"/>
<name>A0A6C0C6X7_9ZZZZ</name>
<dbReference type="GO" id="GO:0005634">
    <property type="term" value="C:nucleus"/>
    <property type="evidence" value="ECO:0007669"/>
    <property type="project" value="TreeGrafter"/>
</dbReference>
<dbReference type="GO" id="GO:0005737">
    <property type="term" value="C:cytoplasm"/>
    <property type="evidence" value="ECO:0007669"/>
    <property type="project" value="TreeGrafter"/>
</dbReference>
<sequence>MNGGGFLAQGGYGCVFYPEVDCKGKDTNNKKFLSKIVERDYSADNEINIGKILTIKLKSWIENPLQNHFAPVLSSCNIDVSKFTMSEKEQCTLFEKNPYDDFILMKIRYIDNKVLDSFITENSNSSLIMLLFTSSYSHLLKSLQLLEKVKICHLDIKSQNIVYDTEKSLPIIIDFGLSINFDKLNRKELYNNFYIYEPMYYLWPIEVHLINYILHVSTEIDEGGMRSLAKTYTQHNVVLRAFSPSFQKKYQTECYYELSKYIGKDSDAVINRILKYWSTWDNYALSLLYTKLIYYLIRNDAGKIIKNEFVSFFIELCLQNIHPNPKKRLSLDLTLRSFNIFLYNDQVDKESVFEDIIKQIGENKSYVDEIVNADRKYMSMLSRKTRRLND</sequence>
<dbReference type="InterPro" id="IPR011009">
    <property type="entry name" value="Kinase-like_dom_sf"/>
</dbReference>
<dbReference type="SMART" id="SM00220">
    <property type="entry name" value="S_TKc"/>
    <property type="match status" value="1"/>
</dbReference>
<dbReference type="GO" id="GO:0044773">
    <property type="term" value="P:mitotic DNA damage checkpoint signaling"/>
    <property type="evidence" value="ECO:0007669"/>
    <property type="project" value="TreeGrafter"/>
</dbReference>
<dbReference type="Pfam" id="PF00069">
    <property type="entry name" value="Pkinase"/>
    <property type="match status" value="1"/>
</dbReference>
<dbReference type="InterPro" id="IPR008271">
    <property type="entry name" value="Ser/Thr_kinase_AS"/>
</dbReference>
<dbReference type="PANTHER" id="PTHR44167:SF24">
    <property type="entry name" value="SERINE_THREONINE-PROTEIN KINASE CHK2"/>
    <property type="match status" value="1"/>
</dbReference>
<accession>A0A6C0C6X7</accession>
<evidence type="ECO:0000259" key="1">
    <source>
        <dbReference type="PROSITE" id="PS50011"/>
    </source>
</evidence>
<feature type="domain" description="Protein kinase" evidence="1">
    <location>
        <begin position="1"/>
        <end position="342"/>
    </location>
</feature>
<dbReference type="InterPro" id="IPR000719">
    <property type="entry name" value="Prot_kinase_dom"/>
</dbReference>
<dbReference type="AlphaFoldDB" id="A0A6C0C6X7"/>
<dbReference type="EMBL" id="MN739337">
    <property type="protein sequence ID" value="QHS99273.1"/>
    <property type="molecule type" value="Genomic_DNA"/>
</dbReference>
<dbReference type="Gene3D" id="1.10.510.10">
    <property type="entry name" value="Transferase(Phosphotransferase) domain 1"/>
    <property type="match status" value="1"/>
</dbReference>
<dbReference type="PROSITE" id="PS00108">
    <property type="entry name" value="PROTEIN_KINASE_ST"/>
    <property type="match status" value="1"/>
</dbReference>
<organism evidence="2">
    <name type="scientific">viral metagenome</name>
    <dbReference type="NCBI Taxonomy" id="1070528"/>
    <lineage>
        <taxon>unclassified sequences</taxon>
        <taxon>metagenomes</taxon>
        <taxon>organismal metagenomes</taxon>
    </lineage>
</organism>
<dbReference type="GO" id="GO:0004674">
    <property type="term" value="F:protein serine/threonine kinase activity"/>
    <property type="evidence" value="ECO:0007669"/>
    <property type="project" value="TreeGrafter"/>
</dbReference>
<evidence type="ECO:0000313" key="2">
    <source>
        <dbReference type="EMBL" id="QHS99273.1"/>
    </source>
</evidence>